<dbReference type="Gene3D" id="3.40.50.150">
    <property type="entry name" value="Vaccinia Virus protein VP39"/>
    <property type="match status" value="2"/>
</dbReference>
<keyword evidence="5" id="KW-1185">Reference proteome</keyword>
<proteinExistence type="predicted"/>
<dbReference type="PANTHER" id="PTHR44843">
    <property type="entry name" value="METHYLTRANSFERASE"/>
    <property type="match status" value="1"/>
</dbReference>
<sequence>MAVEQRSTTVRKFFIRFLLFGVSIFLLRYVYFVSVFSSGGDGVFNVFSGGGGGRAFVLGGGDDPALRRLWTSREWRKAVDFHSSVFQDLIVEGFISPASKTLSVAGGLEAVSAAGFQGRPLNLPFDGDTFDFAFIGGGSVEKSPDPPRIASEIGRILKPEGFVVVHTASAKDHYSFNSLLDIFNCCRLVRSREIKGQDSSGLREIVLQKRELGALRIYGDSVSKCSVPEYKRVLVRSAEPLITAEPLKPWITLKKNIKNIKYLPSIADISFKRRYVYVDVGARSYGSSIVSWFKKQYPKNDRKFEIYAIEADPAFHTEYKTKKGVTLLPYAAWVRNETLQFEINGDPDRKHDEVGGRGMGRIKPVGSSSKSTAAAIPGFDFAVWLKSTVSEADYVVMKMDVEGTEFDLIPRLFETGAICLIDELFLECHYNRWQRCCPGERSSKYEKTYWQCLDLFSSLRESGILVHQWW</sequence>
<keyword evidence="1" id="KW-0472">Membrane</keyword>
<dbReference type="InterPro" id="IPR057192">
    <property type="entry name" value="DUF7870"/>
</dbReference>
<reference evidence="4" key="1">
    <citation type="journal article" date="2023" name="Nat. Commun.">
        <title>Diploid and tetraploid genomes of Acorus and the evolution of monocots.</title>
        <authorList>
            <person name="Ma L."/>
            <person name="Liu K.W."/>
            <person name="Li Z."/>
            <person name="Hsiao Y.Y."/>
            <person name="Qi Y."/>
            <person name="Fu T."/>
            <person name="Tang G.D."/>
            <person name="Zhang D."/>
            <person name="Sun W.H."/>
            <person name="Liu D.K."/>
            <person name="Li Y."/>
            <person name="Chen G.Z."/>
            <person name="Liu X.D."/>
            <person name="Liao X.Y."/>
            <person name="Jiang Y.T."/>
            <person name="Yu X."/>
            <person name="Hao Y."/>
            <person name="Huang J."/>
            <person name="Zhao X.W."/>
            <person name="Ke S."/>
            <person name="Chen Y.Y."/>
            <person name="Wu W.L."/>
            <person name="Hsu J.L."/>
            <person name="Lin Y.F."/>
            <person name="Huang M.D."/>
            <person name="Li C.Y."/>
            <person name="Huang L."/>
            <person name="Wang Z.W."/>
            <person name="Zhao X."/>
            <person name="Zhong W.Y."/>
            <person name="Peng D.H."/>
            <person name="Ahmad S."/>
            <person name="Lan S."/>
            <person name="Zhang J.S."/>
            <person name="Tsai W.C."/>
            <person name="Van de Peer Y."/>
            <person name="Liu Z.J."/>
        </authorList>
    </citation>
    <scope>NUCLEOTIDE SEQUENCE</scope>
    <source>
        <strain evidence="4">CP</strain>
    </source>
</reference>
<dbReference type="InterPro" id="IPR029063">
    <property type="entry name" value="SAM-dependent_MTases_sf"/>
</dbReference>
<dbReference type="PANTHER" id="PTHR44843:SF14">
    <property type="entry name" value="METHYLTRANSFERASE TYPE 11 DOMAIN-CONTAINING PROTEIN"/>
    <property type="match status" value="1"/>
</dbReference>
<feature type="domain" description="Methyltransferase type 11" evidence="2">
    <location>
        <begin position="116"/>
        <end position="165"/>
    </location>
</feature>
<dbReference type="Pfam" id="PF25276">
    <property type="entry name" value="DUF7870"/>
    <property type="match status" value="2"/>
</dbReference>
<dbReference type="AlphaFoldDB" id="A0AAV9C884"/>
<evidence type="ECO:0000313" key="4">
    <source>
        <dbReference type="EMBL" id="KAK1284528.1"/>
    </source>
</evidence>
<evidence type="ECO:0000259" key="3">
    <source>
        <dbReference type="Pfam" id="PF25276"/>
    </source>
</evidence>
<organism evidence="4 5">
    <name type="scientific">Acorus calamus</name>
    <name type="common">Sweet flag</name>
    <dbReference type="NCBI Taxonomy" id="4465"/>
    <lineage>
        <taxon>Eukaryota</taxon>
        <taxon>Viridiplantae</taxon>
        <taxon>Streptophyta</taxon>
        <taxon>Embryophyta</taxon>
        <taxon>Tracheophyta</taxon>
        <taxon>Spermatophyta</taxon>
        <taxon>Magnoliopsida</taxon>
        <taxon>Liliopsida</taxon>
        <taxon>Acoraceae</taxon>
        <taxon>Acorus</taxon>
    </lineage>
</organism>
<evidence type="ECO:0000313" key="5">
    <source>
        <dbReference type="Proteomes" id="UP001180020"/>
    </source>
</evidence>
<protein>
    <recommendedName>
        <fullName evidence="6">Methyltransferase type 11 domain-containing protein</fullName>
    </recommendedName>
</protein>
<evidence type="ECO:0000256" key="1">
    <source>
        <dbReference type="SAM" id="Phobius"/>
    </source>
</evidence>
<feature type="domain" description="DUF7870" evidence="3">
    <location>
        <begin position="246"/>
        <end position="335"/>
    </location>
</feature>
<comment type="caution">
    <text evidence="4">The sequence shown here is derived from an EMBL/GenBank/DDBJ whole genome shotgun (WGS) entry which is preliminary data.</text>
</comment>
<dbReference type="SUPFAM" id="SSF53335">
    <property type="entry name" value="S-adenosyl-L-methionine-dependent methyltransferases"/>
    <property type="match status" value="2"/>
</dbReference>
<feature type="transmembrane region" description="Helical" evidence="1">
    <location>
        <begin position="13"/>
        <end position="31"/>
    </location>
</feature>
<keyword evidence="1" id="KW-0812">Transmembrane</keyword>
<keyword evidence="1" id="KW-1133">Transmembrane helix</keyword>
<gene>
    <name evidence="4" type="ORF">QJS10_CPB21g01468</name>
</gene>
<dbReference type="InterPro" id="IPR013216">
    <property type="entry name" value="Methyltransf_11"/>
</dbReference>
<accession>A0AAV9C884</accession>
<evidence type="ECO:0000259" key="2">
    <source>
        <dbReference type="Pfam" id="PF08241"/>
    </source>
</evidence>
<reference evidence="4" key="2">
    <citation type="submission" date="2023-06" db="EMBL/GenBank/DDBJ databases">
        <authorList>
            <person name="Ma L."/>
            <person name="Liu K.-W."/>
            <person name="Li Z."/>
            <person name="Hsiao Y.-Y."/>
            <person name="Qi Y."/>
            <person name="Fu T."/>
            <person name="Tang G."/>
            <person name="Zhang D."/>
            <person name="Sun W.-H."/>
            <person name="Liu D.-K."/>
            <person name="Li Y."/>
            <person name="Chen G.-Z."/>
            <person name="Liu X.-D."/>
            <person name="Liao X.-Y."/>
            <person name="Jiang Y.-T."/>
            <person name="Yu X."/>
            <person name="Hao Y."/>
            <person name="Huang J."/>
            <person name="Zhao X.-W."/>
            <person name="Ke S."/>
            <person name="Chen Y.-Y."/>
            <person name="Wu W.-L."/>
            <person name="Hsu J.-L."/>
            <person name="Lin Y.-F."/>
            <person name="Huang M.-D."/>
            <person name="Li C.-Y."/>
            <person name="Huang L."/>
            <person name="Wang Z.-W."/>
            <person name="Zhao X."/>
            <person name="Zhong W.-Y."/>
            <person name="Peng D.-H."/>
            <person name="Ahmad S."/>
            <person name="Lan S."/>
            <person name="Zhang J.-S."/>
            <person name="Tsai W.-C."/>
            <person name="Van De Peer Y."/>
            <person name="Liu Z.-J."/>
        </authorList>
    </citation>
    <scope>NUCLEOTIDE SEQUENCE</scope>
    <source>
        <strain evidence="4">CP</strain>
        <tissue evidence="4">Leaves</tissue>
    </source>
</reference>
<evidence type="ECO:0008006" key="6">
    <source>
        <dbReference type="Google" id="ProtNLM"/>
    </source>
</evidence>
<feature type="domain" description="DUF7870" evidence="3">
    <location>
        <begin position="372"/>
        <end position="470"/>
    </location>
</feature>
<name>A0AAV9C884_ACOCL</name>
<dbReference type="EMBL" id="JAUJYO010000021">
    <property type="protein sequence ID" value="KAK1284528.1"/>
    <property type="molecule type" value="Genomic_DNA"/>
</dbReference>
<dbReference type="Proteomes" id="UP001180020">
    <property type="component" value="Unassembled WGS sequence"/>
</dbReference>
<dbReference type="GO" id="GO:0008757">
    <property type="term" value="F:S-adenosylmethionine-dependent methyltransferase activity"/>
    <property type="evidence" value="ECO:0007669"/>
    <property type="project" value="InterPro"/>
</dbReference>
<dbReference type="Pfam" id="PF08241">
    <property type="entry name" value="Methyltransf_11"/>
    <property type="match status" value="1"/>
</dbReference>